<organism evidence="1">
    <name type="scientific">uncultured Caudovirales phage</name>
    <dbReference type="NCBI Taxonomy" id="2100421"/>
    <lineage>
        <taxon>Viruses</taxon>
        <taxon>Duplodnaviria</taxon>
        <taxon>Heunggongvirae</taxon>
        <taxon>Uroviricota</taxon>
        <taxon>Caudoviricetes</taxon>
        <taxon>Peduoviridae</taxon>
        <taxon>Maltschvirus</taxon>
        <taxon>Maltschvirus maltsch</taxon>
    </lineage>
</organism>
<dbReference type="EMBL" id="LR796684">
    <property type="protein sequence ID" value="CAB4158618.1"/>
    <property type="molecule type" value="Genomic_DNA"/>
</dbReference>
<proteinExistence type="predicted"/>
<name>A0A6J5NNQ5_9CAUD</name>
<protein>
    <submittedName>
        <fullName evidence="1">Uncharacterized protein</fullName>
    </submittedName>
</protein>
<sequence>MEAKDIIAVERWLRSGASLYEVETTPRFGLVDNERWTPQAVRLYRLIWEWSAYRLNSTRQDRAYRRLGIEGIKRRIERCHRLVRKHFGMTEDQFPRRRVDTWTLPGGYSHHLIG</sequence>
<gene>
    <name evidence="1" type="ORF">UFOVP707_15</name>
</gene>
<accession>A0A6J5NNQ5</accession>
<evidence type="ECO:0000313" key="1">
    <source>
        <dbReference type="EMBL" id="CAB4158618.1"/>
    </source>
</evidence>
<reference evidence="1" key="1">
    <citation type="submission" date="2020-04" db="EMBL/GenBank/DDBJ databases">
        <authorList>
            <person name="Chiriac C."/>
            <person name="Salcher M."/>
            <person name="Ghai R."/>
            <person name="Kavagutti S V."/>
        </authorList>
    </citation>
    <scope>NUCLEOTIDE SEQUENCE</scope>
</reference>